<dbReference type="Pfam" id="PF06224">
    <property type="entry name" value="AlkZ-like"/>
    <property type="match status" value="1"/>
</dbReference>
<comment type="caution">
    <text evidence="1">The sequence shown here is derived from an EMBL/GenBank/DDBJ whole genome shotgun (WGS) entry which is preliminary data.</text>
</comment>
<evidence type="ECO:0000313" key="2">
    <source>
        <dbReference type="Proteomes" id="UP000535890"/>
    </source>
</evidence>
<dbReference type="AlphaFoldDB" id="A0A7Y9DVX1"/>
<accession>A0A7Y9DVX1</accession>
<gene>
    <name evidence="1" type="ORF">BJ983_002503</name>
</gene>
<protein>
    <recommendedName>
        <fullName evidence="3">Winged helix-turn-helix domain-containing protein</fullName>
    </recommendedName>
</protein>
<evidence type="ECO:0000313" key="1">
    <source>
        <dbReference type="EMBL" id="NYD36401.1"/>
    </source>
</evidence>
<evidence type="ECO:0008006" key="3">
    <source>
        <dbReference type="Google" id="ProtNLM"/>
    </source>
</evidence>
<name>A0A7Y9DVX1_9PSEU</name>
<dbReference type="EMBL" id="JACCBN010000001">
    <property type="protein sequence ID" value="NYD36401.1"/>
    <property type="molecule type" value="Genomic_DNA"/>
</dbReference>
<sequence>MGTPERMGAAAARRAALAAQGLDAPPRPGSPNRGGLTRLVRHLGLLQLDSVNVAVRAHYAPVFARLGSYDRDVLDALAWPQTAADRRRRAFVEFWAHEASLVPVEDWPLLRWRMRDNTARTSRWLGNAMDHRPDILDAVHDAVAAHGPLEAREVEAVLGDGGERRARAHGGWWHRSDVKVACEHLFATGVLTTGTRRGFRRAYAVSEDVIPPEVFARHPDRAESMRALTLRAAAAHGVATEPDLRDHYRLPPAESRVAVTELVDAGELEEVEVAGWGAPAYRLPGTRVPRRVTGRALLAPFDPLIWFRPRTERMFDFTYRIGIYTPAEQRTHGYYVFPFLLDGQLVGRVDLKTDRAAGVLRVPAAFAEPECAERGAGESRVAAELAGALRDMADWLGVGDVVVEGGPLAPALSRALVHPATQPA</sequence>
<dbReference type="PANTHER" id="PTHR30528">
    <property type="entry name" value="CYTOPLASMIC PROTEIN"/>
    <property type="match status" value="1"/>
</dbReference>
<organism evidence="1 2">
    <name type="scientific">Actinomycetospora corticicola</name>
    <dbReference type="NCBI Taxonomy" id="663602"/>
    <lineage>
        <taxon>Bacteria</taxon>
        <taxon>Bacillati</taxon>
        <taxon>Actinomycetota</taxon>
        <taxon>Actinomycetes</taxon>
        <taxon>Pseudonocardiales</taxon>
        <taxon>Pseudonocardiaceae</taxon>
        <taxon>Actinomycetospora</taxon>
    </lineage>
</organism>
<keyword evidence="2" id="KW-1185">Reference proteome</keyword>
<proteinExistence type="predicted"/>
<dbReference type="PANTHER" id="PTHR30528:SF0">
    <property type="entry name" value="CYTOPLASMIC PROTEIN"/>
    <property type="match status" value="1"/>
</dbReference>
<reference evidence="1 2" key="1">
    <citation type="submission" date="2020-07" db="EMBL/GenBank/DDBJ databases">
        <title>Sequencing the genomes of 1000 actinobacteria strains.</title>
        <authorList>
            <person name="Klenk H.-P."/>
        </authorList>
    </citation>
    <scope>NUCLEOTIDE SEQUENCE [LARGE SCALE GENOMIC DNA]</scope>
    <source>
        <strain evidence="1 2">DSM 45772</strain>
    </source>
</reference>
<dbReference type="InterPro" id="IPR009351">
    <property type="entry name" value="AlkZ-like"/>
</dbReference>
<dbReference type="Proteomes" id="UP000535890">
    <property type="component" value="Unassembled WGS sequence"/>
</dbReference>